<reference evidence="1" key="1">
    <citation type="journal article" date="2015" name="Nature">
        <title>Complex archaea that bridge the gap between prokaryotes and eukaryotes.</title>
        <authorList>
            <person name="Spang A."/>
            <person name="Saw J.H."/>
            <person name="Jorgensen S.L."/>
            <person name="Zaremba-Niedzwiedzka K."/>
            <person name="Martijn J."/>
            <person name="Lind A.E."/>
            <person name="van Eijk R."/>
            <person name="Schleper C."/>
            <person name="Guy L."/>
            <person name="Ettema T.J."/>
        </authorList>
    </citation>
    <scope>NUCLEOTIDE SEQUENCE</scope>
</reference>
<evidence type="ECO:0000313" key="1">
    <source>
        <dbReference type="EMBL" id="KKN36698.1"/>
    </source>
</evidence>
<comment type="caution">
    <text evidence="1">The sequence shown here is derived from an EMBL/GenBank/DDBJ whole genome shotgun (WGS) entry which is preliminary data.</text>
</comment>
<protein>
    <submittedName>
        <fullName evidence="1">Uncharacterized protein</fullName>
    </submittedName>
</protein>
<organism evidence="1">
    <name type="scientific">marine sediment metagenome</name>
    <dbReference type="NCBI Taxonomy" id="412755"/>
    <lineage>
        <taxon>unclassified sequences</taxon>
        <taxon>metagenomes</taxon>
        <taxon>ecological metagenomes</taxon>
    </lineage>
</organism>
<proteinExistence type="predicted"/>
<gene>
    <name evidence="1" type="ORF">LCGC14_0770860</name>
</gene>
<sequence length="80" mass="9131">MNEKETLEGHSEIARLAIVANDFSTFYVPHITNVGGSIVKKITETIDEFHCFDESGRLISRIKKDCPHLVDYYPFQATKD</sequence>
<dbReference type="EMBL" id="LAZR01001948">
    <property type="protein sequence ID" value="KKN36698.1"/>
    <property type="molecule type" value="Genomic_DNA"/>
</dbReference>
<name>A0A0F9T552_9ZZZZ</name>
<dbReference type="AlphaFoldDB" id="A0A0F9T552"/>
<accession>A0A0F9T552</accession>